<protein>
    <submittedName>
        <fullName evidence="1">Protein MEI2-like 2</fullName>
    </submittedName>
</protein>
<organism evidence="1">
    <name type="scientific">Rhizophora mucronata</name>
    <name type="common">Asiatic mangrove</name>
    <dbReference type="NCBI Taxonomy" id="61149"/>
    <lineage>
        <taxon>Eukaryota</taxon>
        <taxon>Viridiplantae</taxon>
        <taxon>Streptophyta</taxon>
        <taxon>Embryophyta</taxon>
        <taxon>Tracheophyta</taxon>
        <taxon>Spermatophyta</taxon>
        <taxon>Magnoliopsida</taxon>
        <taxon>eudicotyledons</taxon>
        <taxon>Gunneridae</taxon>
        <taxon>Pentapetalae</taxon>
        <taxon>rosids</taxon>
        <taxon>fabids</taxon>
        <taxon>Malpighiales</taxon>
        <taxon>Rhizophoraceae</taxon>
        <taxon>Rhizophora</taxon>
    </lineage>
</organism>
<sequence length="65" mass="6730">MGAIFAALDTQGVRTEANPDKVLPFTGLKFPGPGGLLKPCDGLCSTWLPKFTQLPGGELATGEPT</sequence>
<dbReference type="EMBL" id="GGEC01077003">
    <property type="protein sequence ID" value="MBX57487.1"/>
    <property type="molecule type" value="Transcribed_RNA"/>
</dbReference>
<reference evidence="1" key="1">
    <citation type="submission" date="2018-02" db="EMBL/GenBank/DDBJ databases">
        <title>Rhizophora mucronata_Transcriptome.</title>
        <authorList>
            <person name="Meera S.P."/>
            <person name="Sreeshan A."/>
            <person name="Augustine A."/>
        </authorList>
    </citation>
    <scope>NUCLEOTIDE SEQUENCE</scope>
    <source>
        <tissue evidence="1">Leaf</tissue>
    </source>
</reference>
<evidence type="ECO:0000313" key="1">
    <source>
        <dbReference type="EMBL" id="MBX57487.1"/>
    </source>
</evidence>
<name>A0A2P2PRW1_RHIMU</name>
<accession>A0A2P2PRW1</accession>
<dbReference type="AlphaFoldDB" id="A0A2P2PRW1"/>
<proteinExistence type="predicted"/>